<name>A0ABT3G243_9BACT</name>
<evidence type="ECO:0000313" key="8">
    <source>
        <dbReference type="EMBL" id="MCW1913898.1"/>
    </source>
</evidence>
<evidence type="ECO:0000259" key="7">
    <source>
        <dbReference type="Pfam" id="PF06271"/>
    </source>
</evidence>
<comment type="caution">
    <text evidence="8">The sequence shown here is derived from an EMBL/GenBank/DDBJ whole genome shotgun (WGS) entry which is preliminary data.</text>
</comment>
<feature type="domain" description="RDD" evidence="7">
    <location>
        <begin position="32"/>
        <end position="132"/>
    </location>
</feature>
<dbReference type="EMBL" id="JAPDDR010000004">
    <property type="protein sequence ID" value="MCW1913898.1"/>
    <property type="molecule type" value="Genomic_DNA"/>
</dbReference>
<keyword evidence="4 6" id="KW-1133">Transmembrane helix</keyword>
<reference evidence="8" key="1">
    <citation type="submission" date="2022-10" db="EMBL/GenBank/DDBJ databases">
        <title>Luteolibacter sp. GHJ8, whole genome shotgun sequencing project.</title>
        <authorList>
            <person name="Zhao G."/>
            <person name="Shen L."/>
        </authorList>
    </citation>
    <scope>NUCLEOTIDE SEQUENCE</scope>
    <source>
        <strain evidence="8">GHJ8</strain>
    </source>
</reference>
<evidence type="ECO:0000256" key="3">
    <source>
        <dbReference type="ARBA" id="ARBA00022692"/>
    </source>
</evidence>
<comment type="subcellular location">
    <subcellularLocation>
        <location evidence="1">Cell membrane</location>
        <topology evidence="1">Multi-pass membrane protein</topology>
    </subcellularLocation>
</comment>
<gene>
    <name evidence="8" type="ORF">OJ996_09950</name>
</gene>
<keyword evidence="3 6" id="KW-0812">Transmembrane</keyword>
<keyword evidence="5 6" id="KW-0472">Membrane</keyword>
<evidence type="ECO:0000256" key="1">
    <source>
        <dbReference type="ARBA" id="ARBA00004651"/>
    </source>
</evidence>
<keyword evidence="9" id="KW-1185">Reference proteome</keyword>
<dbReference type="InterPro" id="IPR010432">
    <property type="entry name" value="RDD"/>
</dbReference>
<dbReference type="InterPro" id="IPR051791">
    <property type="entry name" value="Pra-immunoreactive"/>
</dbReference>
<keyword evidence="2" id="KW-1003">Cell membrane</keyword>
<dbReference type="Pfam" id="PF06271">
    <property type="entry name" value="RDD"/>
    <property type="match status" value="1"/>
</dbReference>
<evidence type="ECO:0000313" key="9">
    <source>
        <dbReference type="Proteomes" id="UP001165653"/>
    </source>
</evidence>
<dbReference type="PANTHER" id="PTHR36115">
    <property type="entry name" value="PROLINE-RICH ANTIGEN HOMOLOG-RELATED"/>
    <property type="match status" value="1"/>
</dbReference>
<organism evidence="8 9">
    <name type="scientific">Luteolibacter rhizosphaerae</name>
    <dbReference type="NCBI Taxonomy" id="2989719"/>
    <lineage>
        <taxon>Bacteria</taxon>
        <taxon>Pseudomonadati</taxon>
        <taxon>Verrucomicrobiota</taxon>
        <taxon>Verrucomicrobiia</taxon>
        <taxon>Verrucomicrobiales</taxon>
        <taxon>Verrucomicrobiaceae</taxon>
        <taxon>Luteolibacter</taxon>
    </lineage>
</organism>
<protein>
    <submittedName>
        <fullName evidence="8">RDD family protein</fullName>
    </submittedName>
</protein>
<dbReference type="RefSeq" id="WP_264513399.1">
    <property type="nucleotide sequence ID" value="NZ_JAPDDR010000004.1"/>
</dbReference>
<dbReference type="PANTHER" id="PTHR36115:SF4">
    <property type="entry name" value="MEMBRANE PROTEIN"/>
    <property type="match status" value="1"/>
</dbReference>
<sequence length="155" mass="17022">MEPENNPYAAPAIAATPEAPPLPLERPVQVGRGPRFLNFLIDRVVVFAMAFVVGLVGAMFFGATEETFSGINDVLLGYALTLVYYIFMEGVLGTTLGKLVTGTKIIGEDGQRPPFSKMLQRSLCRIIPFEPLSYLGSDARGWHDTITKTWVVKSR</sequence>
<evidence type="ECO:0000256" key="2">
    <source>
        <dbReference type="ARBA" id="ARBA00022475"/>
    </source>
</evidence>
<feature type="transmembrane region" description="Helical" evidence="6">
    <location>
        <begin position="44"/>
        <end position="63"/>
    </location>
</feature>
<dbReference type="Proteomes" id="UP001165653">
    <property type="component" value="Unassembled WGS sequence"/>
</dbReference>
<accession>A0ABT3G243</accession>
<evidence type="ECO:0000256" key="4">
    <source>
        <dbReference type="ARBA" id="ARBA00022989"/>
    </source>
</evidence>
<evidence type="ECO:0000256" key="5">
    <source>
        <dbReference type="ARBA" id="ARBA00023136"/>
    </source>
</evidence>
<feature type="transmembrane region" description="Helical" evidence="6">
    <location>
        <begin position="75"/>
        <end position="96"/>
    </location>
</feature>
<evidence type="ECO:0000256" key="6">
    <source>
        <dbReference type="SAM" id="Phobius"/>
    </source>
</evidence>
<proteinExistence type="predicted"/>